<feature type="transmembrane region" description="Helical" evidence="10">
    <location>
        <begin position="271"/>
        <end position="298"/>
    </location>
</feature>
<feature type="transmembrane region" description="Helical" evidence="10">
    <location>
        <begin position="229"/>
        <end position="250"/>
    </location>
</feature>
<gene>
    <name evidence="13" type="primary">CERS1</name>
</gene>
<evidence type="ECO:0000256" key="10">
    <source>
        <dbReference type="SAM" id="Phobius"/>
    </source>
</evidence>
<reference evidence="13" key="1">
    <citation type="submission" date="2025-08" db="UniProtKB">
        <authorList>
            <consortium name="RefSeq"/>
        </authorList>
    </citation>
    <scope>IDENTIFICATION</scope>
    <source>
        <tissue evidence="13">Blood</tissue>
    </source>
</reference>
<dbReference type="SMART" id="SM00724">
    <property type="entry name" value="TLC"/>
    <property type="match status" value="1"/>
</dbReference>
<evidence type="ECO:0000256" key="8">
    <source>
        <dbReference type="PROSITE-ProRule" id="PRU00205"/>
    </source>
</evidence>
<proteinExistence type="predicted"/>
<name>A0AA97L2C1_EUBMA</name>
<dbReference type="GO" id="GO:0046513">
    <property type="term" value="P:ceramide biosynthetic process"/>
    <property type="evidence" value="ECO:0007669"/>
    <property type="project" value="InterPro"/>
</dbReference>
<feature type="domain" description="TLC" evidence="11">
    <location>
        <begin position="92"/>
        <end position="302"/>
    </location>
</feature>
<comment type="pathway">
    <text evidence="3">Sphingolipid metabolism.</text>
</comment>
<keyword evidence="4 8" id="KW-0812">Transmembrane</keyword>
<dbReference type="PANTHER" id="PTHR12560">
    <property type="entry name" value="LONGEVITY ASSURANCE FACTOR 1 LAG1"/>
    <property type="match status" value="1"/>
</dbReference>
<protein>
    <submittedName>
        <fullName evidence="13">Ceramide synthase 1</fullName>
    </submittedName>
</protein>
<evidence type="ECO:0000256" key="1">
    <source>
        <dbReference type="ARBA" id="ARBA00004141"/>
    </source>
</evidence>
<dbReference type="KEGG" id="emc:129331160"/>
<dbReference type="CTD" id="10715"/>
<feature type="transmembrane region" description="Helical" evidence="10">
    <location>
        <begin position="168"/>
        <end position="187"/>
    </location>
</feature>
<evidence type="ECO:0000256" key="3">
    <source>
        <dbReference type="ARBA" id="ARBA00004991"/>
    </source>
</evidence>
<keyword evidence="6 8" id="KW-0472">Membrane</keyword>
<feature type="transmembrane region" description="Helical" evidence="10">
    <location>
        <begin position="97"/>
        <end position="119"/>
    </location>
</feature>
<evidence type="ECO:0000256" key="7">
    <source>
        <dbReference type="ARBA" id="ARBA00049036"/>
    </source>
</evidence>
<sequence>MEAPEPMPGYEELVRRSYRSLAGALRGCTDCGWELTRRTWAENARLAWSEALLCLLCAVGWTVARRAASRCLFRPFAEWCQLEPKDATKVPESAWKLLYYLLSWSYSTYLLFFAGYPFFYDPPSVFYDWRKGMEVPTDIAVAYLMQCSFYCHSIYASLYMDAWRKDSVVMLIHHVVTFVLIALSYVFRYHNVGILVLFLHDINDVQLEFTKLNVYFKYRGGVYHSLNDFISTIGCISFSVSWFWFRLYWFPLKVLYATCHSSLRSVPNIPFYFFFNALLFVLTLMNLYWFMYIILFVARVLMGQVQEVNDVREYDIDAGRKAAALQKKDGKLHNSSSGKERKPLMNGIVKHKHL</sequence>
<organism evidence="12 13">
    <name type="scientific">Eublepharis macularius</name>
    <name type="common">Leopard gecko</name>
    <name type="synonym">Cyrtodactylus macularius</name>
    <dbReference type="NCBI Taxonomy" id="481883"/>
    <lineage>
        <taxon>Eukaryota</taxon>
        <taxon>Metazoa</taxon>
        <taxon>Chordata</taxon>
        <taxon>Craniata</taxon>
        <taxon>Vertebrata</taxon>
        <taxon>Euteleostomi</taxon>
        <taxon>Lepidosauria</taxon>
        <taxon>Squamata</taxon>
        <taxon>Bifurcata</taxon>
        <taxon>Gekkota</taxon>
        <taxon>Eublepharidae</taxon>
        <taxon>Eublepharinae</taxon>
        <taxon>Eublepharis</taxon>
    </lineage>
</organism>
<keyword evidence="5 10" id="KW-1133">Transmembrane helix</keyword>
<dbReference type="PANTHER" id="PTHR12560:SF58">
    <property type="entry name" value="CERAMIDE SYNTHASE 1"/>
    <property type="match status" value="1"/>
</dbReference>
<dbReference type="InterPro" id="IPR006634">
    <property type="entry name" value="TLC-dom"/>
</dbReference>
<accession>A0AA97L2C1</accession>
<dbReference type="Pfam" id="PF03798">
    <property type="entry name" value="TRAM_LAG1_CLN8"/>
    <property type="match status" value="1"/>
</dbReference>
<dbReference type="PROSITE" id="PS50922">
    <property type="entry name" value="TLC"/>
    <property type="match status" value="1"/>
</dbReference>
<dbReference type="GeneID" id="129331160"/>
<feature type="compositionally biased region" description="Basic and acidic residues" evidence="9">
    <location>
        <begin position="327"/>
        <end position="343"/>
    </location>
</feature>
<dbReference type="InterPro" id="IPR016439">
    <property type="entry name" value="Lag1/Lac1-like"/>
</dbReference>
<evidence type="ECO:0000313" key="12">
    <source>
        <dbReference type="Proteomes" id="UP001190640"/>
    </source>
</evidence>
<dbReference type="AlphaFoldDB" id="A0AA97L2C1"/>
<feature type="transmembrane region" description="Helical" evidence="10">
    <location>
        <begin position="46"/>
        <end position="64"/>
    </location>
</feature>
<keyword evidence="12" id="KW-1185">Reference proteome</keyword>
<dbReference type="RefSeq" id="XP_054837527.1">
    <property type="nucleotide sequence ID" value="XM_054981552.1"/>
</dbReference>
<evidence type="ECO:0000259" key="11">
    <source>
        <dbReference type="PROSITE" id="PS50922"/>
    </source>
</evidence>
<feature type="region of interest" description="Disordered" evidence="9">
    <location>
        <begin position="327"/>
        <end position="354"/>
    </location>
</feature>
<evidence type="ECO:0000256" key="4">
    <source>
        <dbReference type="ARBA" id="ARBA00022692"/>
    </source>
</evidence>
<comment type="catalytic activity">
    <reaction evidence="7">
        <text>sphinganine + octadecanoyl-CoA = N-(octadecanoyl)-sphinganine + CoA + H(+)</text>
        <dbReference type="Rhea" id="RHEA:36547"/>
        <dbReference type="ChEBI" id="CHEBI:15378"/>
        <dbReference type="ChEBI" id="CHEBI:57287"/>
        <dbReference type="ChEBI" id="CHEBI:57394"/>
        <dbReference type="ChEBI" id="CHEBI:57817"/>
        <dbReference type="ChEBI" id="CHEBI:67033"/>
    </reaction>
    <physiologicalReaction direction="left-to-right" evidence="7">
        <dbReference type="Rhea" id="RHEA:36548"/>
    </physiologicalReaction>
</comment>
<evidence type="ECO:0000256" key="2">
    <source>
        <dbReference type="ARBA" id="ARBA00004760"/>
    </source>
</evidence>
<dbReference type="GO" id="GO:0016020">
    <property type="term" value="C:membrane"/>
    <property type="evidence" value="ECO:0007669"/>
    <property type="project" value="UniProtKB-SubCell"/>
</dbReference>
<evidence type="ECO:0000256" key="5">
    <source>
        <dbReference type="ARBA" id="ARBA00022989"/>
    </source>
</evidence>
<evidence type="ECO:0000313" key="13">
    <source>
        <dbReference type="RefSeq" id="XP_054837527.1"/>
    </source>
</evidence>
<comment type="pathway">
    <text evidence="2">Lipid metabolism; sphingolipid metabolism.</text>
</comment>
<feature type="transmembrane region" description="Helical" evidence="10">
    <location>
        <begin position="139"/>
        <end position="156"/>
    </location>
</feature>
<dbReference type="GO" id="GO:0050291">
    <property type="term" value="F:sphingosine N-acyltransferase activity"/>
    <property type="evidence" value="ECO:0007669"/>
    <property type="project" value="InterPro"/>
</dbReference>
<dbReference type="Proteomes" id="UP001190640">
    <property type="component" value="Chromosome 5"/>
</dbReference>
<evidence type="ECO:0000256" key="6">
    <source>
        <dbReference type="ARBA" id="ARBA00023136"/>
    </source>
</evidence>
<evidence type="ECO:0000256" key="9">
    <source>
        <dbReference type="SAM" id="MobiDB-lite"/>
    </source>
</evidence>
<comment type="subcellular location">
    <subcellularLocation>
        <location evidence="1">Membrane</location>
        <topology evidence="1">Multi-pass membrane protein</topology>
    </subcellularLocation>
</comment>